<name>A0ABY8BUX8_9MICO</name>
<dbReference type="SUPFAM" id="SSF52980">
    <property type="entry name" value="Restriction endonuclease-like"/>
    <property type="match status" value="1"/>
</dbReference>
<dbReference type="EMBL" id="CP119108">
    <property type="protein sequence ID" value="WEG07971.1"/>
    <property type="molecule type" value="Genomic_DNA"/>
</dbReference>
<dbReference type="Gene3D" id="3.40.960.10">
    <property type="entry name" value="VSR Endonuclease"/>
    <property type="match status" value="1"/>
</dbReference>
<evidence type="ECO:0000313" key="2">
    <source>
        <dbReference type="Proteomes" id="UP001214553"/>
    </source>
</evidence>
<evidence type="ECO:0008006" key="3">
    <source>
        <dbReference type="Google" id="ProtNLM"/>
    </source>
</evidence>
<keyword evidence="2" id="KW-1185">Reference proteome</keyword>
<organism evidence="1 2">
    <name type="scientific">Microbacterium horticulturae</name>
    <dbReference type="NCBI Taxonomy" id="3028316"/>
    <lineage>
        <taxon>Bacteria</taxon>
        <taxon>Bacillati</taxon>
        <taxon>Actinomycetota</taxon>
        <taxon>Actinomycetes</taxon>
        <taxon>Micrococcales</taxon>
        <taxon>Microbacteriaceae</taxon>
        <taxon>Microbacterium</taxon>
    </lineage>
</organism>
<proteinExistence type="predicted"/>
<protein>
    <recommendedName>
        <fullName evidence="3">DUF559 domain-containing protein</fullName>
    </recommendedName>
</protein>
<accession>A0ABY8BUX8</accession>
<evidence type="ECO:0000313" key="1">
    <source>
        <dbReference type="EMBL" id="WEG07971.1"/>
    </source>
</evidence>
<dbReference type="RefSeq" id="WP_275277309.1">
    <property type="nucleotide sequence ID" value="NZ_CP119108.1"/>
</dbReference>
<dbReference type="Proteomes" id="UP001214553">
    <property type="component" value="Chromosome"/>
</dbReference>
<sequence>MAERAPLPAHFVGKSFSVATAVAHGIPRSRTRAQDLIRPHHGVRSPAGVVLPFGHECAALLGRLPGLAACSHVTAARLRDLPLPLALEQATVFDVTVPTGTRAPRGKHVRGHQAELKESDVDTRAGVRATTPERTFRDLASMLTLPQLVAVGDVIVRRGGESARKGVKKVIDAHPARRYRRVLQRAYALLDPRAESPKESELRVLLIEAGFAAPQVNHVVDDADGEFVARVDLAYPELKIAIEYEGDHHRSDKEQWRKDLQRRRRLEALGWTYLPVTQADLDDTTQLFSDLRGGIARRG</sequence>
<dbReference type="InterPro" id="IPR011335">
    <property type="entry name" value="Restrct_endonuc-II-like"/>
</dbReference>
<reference evidence="1 2" key="1">
    <citation type="submission" date="2023-03" db="EMBL/GenBank/DDBJ databases">
        <title>Genome sequence of Microbacterium sp. KACC 23027.</title>
        <authorList>
            <person name="Kim S."/>
            <person name="Heo J."/>
            <person name="Kwon S.-W."/>
        </authorList>
    </citation>
    <scope>NUCLEOTIDE SEQUENCE [LARGE SCALE GENOMIC DNA]</scope>
    <source>
        <strain evidence="1 2">KACC 23027</strain>
    </source>
</reference>
<gene>
    <name evidence="1" type="ORF">PU630_12080</name>
</gene>